<dbReference type="OrthoDB" id="413361at2759"/>
<dbReference type="Gene3D" id="1.10.287.70">
    <property type="match status" value="1"/>
</dbReference>
<evidence type="ECO:0000256" key="6">
    <source>
        <dbReference type="ARBA" id="ARBA00023136"/>
    </source>
</evidence>
<dbReference type="GO" id="GO:0005886">
    <property type="term" value="C:plasma membrane"/>
    <property type="evidence" value="ECO:0007669"/>
    <property type="project" value="UniProtKB-SubCell"/>
</dbReference>
<keyword evidence="8" id="KW-0325">Glycoprotein</keyword>
<dbReference type="GO" id="GO:0015276">
    <property type="term" value="F:ligand-gated monoatomic ion channel activity"/>
    <property type="evidence" value="ECO:0007669"/>
    <property type="project" value="InterPro"/>
</dbReference>
<evidence type="ECO:0000256" key="5">
    <source>
        <dbReference type="ARBA" id="ARBA00022989"/>
    </source>
</evidence>
<evidence type="ECO:0000256" key="7">
    <source>
        <dbReference type="ARBA" id="ARBA00023170"/>
    </source>
</evidence>
<keyword evidence="5 9" id="KW-1133">Transmembrane helix</keyword>
<dbReference type="InterPro" id="IPR052192">
    <property type="entry name" value="Insect_Ionotropic_Sensory_Rcpt"/>
</dbReference>
<keyword evidence="3" id="KW-1003">Cell membrane</keyword>
<accession>A0A7M7M2G9</accession>
<feature type="transmembrane region" description="Helical" evidence="9">
    <location>
        <begin position="333"/>
        <end position="354"/>
    </location>
</feature>
<keyword evidence="4 9" id="KW-0812">Transmembrane</keyword>
<organism evidence="13 14">
    <name type="scientific">Nasonia vitripennis</name>
    <name type="common">Parasitic wasp</name>
    <dbReference type="NCBI Taxonomy" id="7425"/>
    <lineage>
        <taxon>Eukaryota</taxon>
        <taxon>Metazoa</taxon>
        <taxon>Ecdysozoa</taxon>
        <taxon>Arthropoda</taxon>
        <taxon>Hexapoda</taxon>
        <taxon>Insecta</taxon>
        <taxon>Pterygota</taxon>
        <taxon>Neoptera</taxon>
        <taxon>Endopterygota</taxon>
        <taxon>Hymenoptera</taxon>
        <taxon>Apocrita</taxon>
        <taxon>Proctotrupomorpha</taxon>
        <taxon>Chalcidoidea</taxon>
        <taxon>Pteromalidae</taxon>
        <taxon>Pteromalinae</taxon>
        <taxon>Nasonia</taxon>
    </lineage>
</organism>
<keyword evidence="10" id="KW-0732">Signal</keyword>
<proteinExistence type="inferred from homology"/>
<dbReference type="Proteomes" id="UP000002358">
    <property type="component" value="Chromosome 1"/>
</dbReference>
<evidence type="ECO:0000256" key="8">
    <source>
        <dbReference type="ARBA" id="ARBA00023180"/>
    </source>
</evidence>
<keyword evidence="6 9" id="KW-0472">Membrane</keyword>
<feature type="domain" description="Ionotropic glutamate receptor C-terminal" evidence="11">
    <location>
        <begin position="331"/>
        <end position="590"/>
    </location>
</feature>
<evidence type="ECO:0000256" key="4">
    <source>
        <dbReference type="ARBA" id="ARBA00022692"/>
    </source>
</evidence>
<dbReference type="InterPro" id="IPR001320">
    <property type="entry name" value="Iontro_rcpt_C"/>
</dbReference>
<dbReference type="GO" id="GO:0050906">
    <property type="term" value="P:detection of stimulus involved in sensory perception"/>
    <property type="evidence" value="ECO:0007669"/>
    <property type="project" value="UniProtKB-ARBA"/>
</dbReference>
<dbReference type="Pfam" id="PF24576">
    <property type="entry name" value="IR75A_N"/>
    <property type="match status" value="1"/>
</dbReference>
<evidence type="ECO:0000256" key="10">
    <source>
        <dbReference type="SAM" id="SignalP"/>
    </source>
</evidence>
<dbReference type="PANTHER" id="PTHR42643">
    <property type="entry name" value="IONOTROPIC RECEPTOR 20A-RELATED"/>
    <property type="match status" value="1"/>
</dbReference>
<evidence type="ECO:0000259" key="12">
    <source>
        <dbReference type="Pfam" id="PF24576"/>
    </source>
</evidence>
<evidence type="ECO:0000256" key="3">
    <source>
        <dbReference type="ARBA" id="ARBA00022475"/>
    </source>
</evidence>
<feature type="chain" id="PRO_5029653161" evidence="10">
    <location>
        <begin position="18"/>
        <end position="630"/>
    </location>
</feature>
<evidence type="ECO:0000256" key="9">
    <source>
        <dbReference type="SAM" id="Phobius"/>
    </source>
</evidence>
<reference evidence="13" key="1">
    <citation type="submission" date="2021-01" db="UniProtKB">
        <authorList>
            <consortium name="EnsemblMetazoa"/>
        </authorList>
    </citation>
    <scope>IDENTIFICATION</scope>
</reference>
<dbReference type="PANTHER" id="PTHR42643:SF32">
    <property type="entry name" value="IONOTROPIC RECEPTOR 31A, ISOFORM C-RELATED"/>
    <property type="match status" value="1"/>
</dbReference>
<comment type="similarity">
    <text evidence="2">Belongs to the glutamate-gated ion channel (TC 1.A.10.1) family.</text>
</comment>
<keyword evidence="7" id="KW-0675">Receptor</keyword>
<evidence type="ECO:0000259" key="11">
    <source>
        <dbReference type="Pfam" id="PF00060"/>
    </source>
</evidence>
<feature type="signal peptide" evidence="10">
    <location>
        <begin position="1"/>
        <end position="17"/>
    </location>
</feature>
<evidence type="ECO:0000256" key="2">
    <source>
        <dbReference type="ARBA" id="ARBA00008685"/>
    </source>
</evidence>
<feature type="transmembrane region" description="Helical" evidence="9">
    <location>
        <begin position="584"/>
        <end position="605"/>
    </location>
</feature>
<sequence>MSLTFVVIYGWLLNVHASIENNFFIDYFKYKNAPSMLGISCNTIEDDVLLARDFSKYGISVAFHKLTNMSGISRVACTDYWKIGIFFDTRCYDDQEVSLIFFEASEYRMFGELHYWLILGHDLEEVLNNIDDQAFGLSTDMIVAVSINDTMDEYNLYDIYNMSKEKGNTINVTFFGTWKYQQGLSVGLLQTKFQRRSNLQGSTIRAAYFKLTYRPPQMSLEEYFNDYAHATRDAQMKFGYHIMSHLSDLYNFSLEPHESPVWLPTDKQGPVARAVINNTVDFSGNTLTMTSQRTYLLKYVHQDWPFRTCFMFRNPQPTTIKIAEILRPFAKTIWYLMAMVVVIGVTVLVMVLRFERSETATMRFSNSVLLMIGSLCQQSTDIVMNRYSTRVAFLFIMIFSLLMCNYYSASVVSARLDEPIFKINDSLNEFGKMHMKMATESMFYLEFFLKMPAWETVQFYNKYWLNLPEKEKFMKPEQGMLLVKKGGFAYHTHPDVGYPFVEKLYDNREICELMEVHLAWPTRNAFGVTYNSTFIEIARVGLTKISEVGLQKRQLSRWQFRKPRCRKDILSASSVNIYEFAPHLLLLIIGSILALIICAIEVTIVKYGYYFKFKMLLFSEYFCSIMKSKE</sequence>
<dbReference type="AlphaFoldDB" id="A0A7M7M2G9"/>
<dbReference type="InterPro" id="IPR057074">
    <property type="entry name" value="IR75A_N"/>
</dbReference>
<evidence type="ECO:0000313" key="13">
    <source>
        <dbReference type="EnsemblMetazoa" id="XP_016843290"/>
    </source>
</evidence>
<dbReference type="Pfam" id="PF00060">
    <property type="entry name" value="Lig_chan"/>
    <property type="match status" value="1"/>
</dbReference>
<comment type="subcellular location">
    <subcellularLocation>
        <location evidence="1">Cell membrane</location>
        <topology evidence="1">Multi-pass membrane protein</topology>
    </subcellularLocation>
</comment>
<dbReference type="InParanoid" id="A0A7M7M2G9"/>
<feature type="domain" description="Ionotropic receptor 75a N-terminal" evidence="12">
    <location>
        <begin position="18"/>
        <end position="207"/>
    </location>
</feature>
<dbReference type="RefSeq" id="XP_016843290.1">
    <property type="nucleotide sequence ID" value="XM_016987801.3"/>
</dbReference>
<dbReference type="SUPFAM" id="SSF53850">
    <property type="entry name" value="Periplasmic binding protein-like II"/>
    <property type="match status" value="1"/>
</dbReference>
<dbReference type="GeneID" id="103315520"/>
<evidence type="ECO:0000313" key="14">
    <source>
        <dbReference type="Proteomes" id="UP000002358"/>
    </source>
</evidence>
<evidence type="ECO:0000256" key="1">
    <source>
        <dbReference type="ARBA" id="ARBA00004651"/>
    </source>
</evidence>
<dbReference type="EnsemblMetazoa" id="XM_016987801">
    <property type="protein sequence ID" value="XP_016843290"/>
    <property type="gene ID" value="LOC103315520"/>
</dbReference>
<dbReference type="KEGG" id="nvi:103315520"/>
<feature type="transmembrane region" description="Helical" evidence="9">
    <location>
        <begin position="391"/>
        <end position="409"/>
    </location>
</feature>
<keyword evidence="14" id="KW-1185">Reference proteome</keyword>
<protein>
    <submittedName>
        <fullName evidence="13">Uncharacterized protein</fullName>
    </submittedName>
</protein>
<name>A0A7M7M2G9_NASVI</name>